<accession>A0ABN3QNG6</accession>
<comment type="caution">
    <text evidence="2">The sequence shown here is derived from an EMBL/GenBank/DDBJ whole genome shotgun (WGS) entry which is preliminary data.</text>
</comment>
<dbReference type="RefSeq" id="WP_344547824.1">
    <property type="nucleotide sequence ID" value="NZ_BAAATD010000015.1"/>
</dbReference>
<keyword evidence="1" id="KW-0472">Membrane</keyword>
<protein>
    <submittedName>
        <fullName evidence="2">Uncharacterized protein</fullName>
    </submittedName>
</protein>
<name>A0ABN3QNG6_9ACTN</name>
<organism evidence="2 3">
    <name type="scientific">Actinomadura fulvescens</name>
    <dbReference type="NCBI Taxonomy" id="46160"/>
    <lineage>
        <taxon>Bacteria</taxon>
        <taxon>Bacillati</taxon>
        <taxon>Actinomycetota</taxon>
        <taxon>Actinomycetes</taxon>
        <taxon>Streptosporangiales</taxon>
        <taxon>Thermomonosporaceae</taxon>
        <taxon>Actinomadura</taxon>
    </lineage>
</organism>
<evidence type="ECO:0000256" key="1">
    <source>
        <dbReference type="SAM" id="Phobius"/>
    </source>
</evidence>
<sequence length="222" mass="23431">MPSSLTSHSSTSADRDATRAADLAALHRRDRTDRRTRAAFAATFALIGAGLAAPVLATVPARLTAVAALVALAVVGAGGLASALATWVSGRYEVSRPHSWRVWRWRITRRWYAPGATVWHTDPASGTGPLAVLGWITDPACPVPWALIYDGTPLMAGGGALWLPLTALAPAPAAADSICQALLHRDRADQLADLAEHLDPETGLADVYARAGRPRPQNRGAR</sequence>
<gene>
    <name evidence="2" type="ORF">GCM10010411_81180</name>
</gene>
<evidence type="ECO:0000313" key="2">
    <source>
        <dbReference type="EMBL" id="GAA2630981.1"/>
    </source>
</evidence>
<dbReference type="Proteomes" id="UP001501509">
    <property type="component" value="Unassembled WGS sequence"/>
</dbReference>
<keyword evidence="1" id="KW-0812">Transmembrane</keyword>
<proteinExistence type="predicted"/>
<evidence type="ECO:0000313" key="3">
    <source>
        <dbReference type="Proteomes" id="UP001501509"/>
    </source>
</evidence>
<feature type="transmembrane region" description="Helical" evidence="1">
    <location>
        <begin position="63"/>
        <end position="88"/>
    </location>
</feature>
<keyword evidence="3" id="KW-1185">Reference proteome</keyword>
<reference evidence="2 3" key="1">
    <citation type="journal article" date="2019" name="Int. J. Syst. Evol. Microbiol.">
        <title>The Global Catalogue of Microorganisms (GCM) 10K type strain sequencing project: providing services to taxonomists for standard genome sequencing and annotation.</title>
        <authorList>
            <consortium name="The Broad Institute Genomics Platform"/>
            <consortium name="The Broad Institute Genome Sequencing Center for Infectious Disease"/>
            <person name="Wu L."/>
            <person name="Ma J."/>
        </authorList>
    </citation>
    <scope>NUCLEOTIDE SEQUENCE [LARGE SCALE GENOMIC DNA]</scope>
    <source>
        <strain evidence="2 3">JCM 6833</strain>
    </source>
</reference>
<keyword evidence="1" id="KW-1133">Transmembrane helix</keyword>
<feature type="transmembrane region" description="Helical" evidence="1">
    <location>
        <begin position="38"/>
        <end position="57"/>
    </location>
</feature>
<dbReference type="EMBL" id="BAAATD010000015">
    <property type="protein sequence ID" value="GAA2630981.1"/>
    <property type="molecule type" value="Genomic_DNA"/>
</dbReference>